<accession>A0A254TJW6</accession>
<dbReference type="PIRSF" id="PIRSF004649">
    <property type="entry name" value="MlaC"/>
    <property type="match status" value="1"/>
</dbReference>
<protein>
    <recommendedName>
        <fullName evidence="4">Signal peptidase</fullName>
    </recommendedName>
</protein>
<sequence>MNAFKLLFLLVAACSAAFAADAPSLEAPDALVRRITDDVMETARTDKEIKAGNRKRILQVVEQKILPHVDLERTVSLAAGRHWRDATPQQRQQLTTEFRTMLIRTYAGALSLVGDQKLVYKPLRAAPDDTEVTVRFEVRQLRGRDPVEVSYRLYKAADGWKVYDVNVLGVWLVETYKSSFSAEIDRSGIDGLIRMLAERNRELAARAGTA</sequence>
<dbReference type="Gene3D" id="3.10.450.50">
    <property type="match status" value="1"/>
</dbReference>
<evidence type="ECO:0008006" key="4">
    <source>
        <dbReference type="Google" id="ProtNLM"/>
    </source>
</evidence>
<name>A0A254TJW6_9BURK</name>
<feature type="chain" id="PRO_5012806947" description="Signal peptidase" evidence="1">
    <location>
        <begin position="20"/>
        <end position="210"/>
    </location>
</feature>
<dbReference type="OrthoDB" id="9798905at2"/>
<dbReference type="InterPro" id="IPR008869">
    <property type="entry name" value="MlaC/ttg2D"/>
</dbReference>
<keyword evidence="3" id="KW-1185">Reference proteome</keyword>
<dbReference type="PANTHER" id="PTHR36573:SF1">
    <property type="entry name" value="INTERMEMBRANE PHOSPHOLIPID TRANSPORT SYSTEM BINDING PROTEIN MLAC"/>
    <property type="match status" value="1"/>
</dbReference>
<dbReference type="PANTHER" id="PTHR36573">
    <property type="entry name" value="INTERMEMBRANE PHOSPHOLIPID TRANSPORT SYSTEM BINDING PROTEIN MLAC"/>
    <property type="match status" value="1"/>
</dbReference>
<dbReference type="AlphaFoldDB" id="A0A254TJW6"/>
<dbReference type="Proteomes" id="UP000197535">
    <property type="component" value="Unassembled WGS sequence"/>
</dbReference>
<dbReference type="Gene3D" id="1.10.10.640">
    <property type="entry name" value="phospholipid-binding protein"/>
    <property type="match status" value="1"/>
</dbReference>
<keyword evidence="1" id="KW-0732">Signal</keyword>
<dbReference type="EMBL" id="LSTO01000001">
    <property type="protein sequence ID" value="OWW22864.1"/>
    <property type="molecule type" value="Genomic_DNA"/>
</dbReference>
<comment type="caution">
    <text evidence="2">The sequence shown here is derived from an EMBL/GenBank/DDBJ whole genome shotgun (WGS) entry which is preliminary data.</text>
</comment>
<organism evidence="2 3">
    <name type="scientific">Noviherbaspirillum denitrificans</name>
    <dbReference type="NCBI Taxonomy" id="1968433"/>
    <lineage>
        <taxon>Bacteria</taxon>
        <taxon>Pseudomonadati</taxon>
        <taxon>Pseudomonadota</taxon>
        <taxon>Betaproteobacteria</taxon>
        <taxon>Burkholderiales</taxon>
        <taxon>Oxalobacteraceae</taxon>
        <taxon>Noviherbaspirillum</taxon>
    </lineage>
</organism>
<evidence type="ECO:0000256" key="1">
    <source>
        <dbReference type="SAM" id="SignalP"/>
    </source>
</evidence>
<reference evidence="2 3" key="1">
    <citation type="submission" date="2016-02" db="EMBL/GenBank/DDBJ databases">
        <authorList>
            <person name="Wen L."/>
            <person name="He K."/>
            <person name="Yang H."/>
        </authorList>
    </citation>
    <scope>NUCLEOTIDE SEQUENCE [LARGE SCALE GENOMIC DNA]</scope>
    <source>
        <strain evidence="2 3">TSA40</strain>
    </source>
</reference>
<gene>
    <name evidence="2" type="ORF">AYR66_14420</name>
</gene>
<proteinExistence type="predicted"/>
<feature type="signal peptide" evidence="1">
    <location>
        <begin position="1"/>
        <end position="19"/>
    </location>
</feature>
<evidence type="ECO:0000313" key="2">
    <source>
        <dbReference type="EMBL" id="OWW22864.1"/>
    </source>
</evidence>
<dbReference type="Pfam" id="PF05494">
    <property type="entry name" value="MlaC"/>
    <property type="match status" value="1"/>
</dbReference>
<evidence type="ECO:0000313" key="3">
    <source>
        <dbReference type="Proteomes" id="UP000197535"/>
    </source>
</evidence>